<proteinExistence type="inferred from homology"/>
<dbReference type="InterPro" id="IPR049363">
    <property type="entry name" value="RMI1_N"/>
</dbReference>
<dbReference type="PANTHER" id="PTHR14790:SF15">
    <property type="entry name" value="RECQ-MEDIATED GENOME INSTABILITY PROTEIN 1"/>
    <property type="match status" value="1"/>
</dbReference>
<reference evidence="6" key="1">
    <citation type="submission" date="2016-11" db="UniProtKB">
        <authorList>
            <consortium name="WormBaseParasite"/>
        </authorList>
    </citation>
    <scope>IDENTIFICATION</scope>
    <source>
        <strain evidence="6">pt0022</strain>
    </source>
</reference>
<dbReference type="InterPro" id="IPR042470">
    <property type="entry name" value="RMI1_N_C_sf"/>
</dbReference>
<protein>
    <recommendedName>
        <fullName evidence="2">RecQ-mediated genome instability protein 1</fullName>
    </recommendedName>
</protein>
<dbReference type="GO" id="GO:0031422">
    <property type="term" value="C:RecQ family helicase-topoisomerase III complex"/>
    <property type="evidence" value="ECO:0007669"/>
    <property type="project" value="TreeGrafter"/>
</dbReference>
<dbReference type="GO" id="GO:0000712">
    <property type="term" value="P:resolution of meiotic recombination intermediates"/>
    <property type="evidence" value="ECO:0007669"/>
    <property type="project" value="TreeGrafter"/>
</dbReference>
<comment type="similarity">
    <text evidence="1">Belongs to the RMI1 family.</text>
</comment>
<sequence length="734" mass="82813">MINIKRASVAELFSKFNVTLKEAWLNEVLEYLHLERADADIPTIIQLVYEQWLFSELSNSTRPKIRLPPFEKKTALDSDVVVQINWLVDIHTSMYSKLNQYVGRKLDNISFHWEPNEGTEDLDSVNRMYLMEVTDGQRKLRAIEYQKVDELCGKLSCGTKLLIYGGTICRRNVLLLAPNNMMILGGETETCQQNVPVLTVARRLGIDEKRLKLMECVKDKEYENSMKIMAGIETEKVEKIHTTMSSVLTTGNVAVNSDEQQSTNMRRTGKGENARTKKQKRPVLSRTITSYFQPQHKVPTSKLSPKVSTKSQTPLIGQEIKEKLKSGYLARDPLQKQREMHSPPVLFPVSDSKKQSQHPIEIITFPQELNEALAEQLGSPAMASSQKIMSGSGMQSESRKITGKSITMMHYQSPNVENFSTSSEFRIQPEKTPLSVSLWTRNSKTTESSMVEANSLHVRKINTIHGSVILNGGSERKDGEAEPMIPTRNRRFGLLTNASNFAFQQDVTPHRSGMLLSASRQNLCRPPVTNTQQNPILFHASQNSFVNTEPQQVEGHSTCCNTLRNHPATLILPDTTLQIVPHVNIIERYRALNIVSIREAYHQRRFCLVAHRKRVQPIFCKLHAGLQFIGQSWTAALRIADETCDALDCLVDNNAINNLIGFTPQEAQAFCGYVLDQAAATSDRVRVAYYKGRAQAMLETFKRLDLVLTIEFSSSSDILPLIVHITNLSTALEL</sequence>
<feature type="region of interest" description="Disordered" evidence="3">
    <location>
        <begin position="258"/>
        <end position="287"/>
    </location>
</feature>
<dbReference type="PANTHER" id="PTHR14790">
    <property type="entry name" value="RECQ-MEDIATED GENOME INSTABILITY PROTEIN 1 RMI1"/>
    <property type="match status" value="1"/>
</dbReference>
<dbReference type="STRING" id="6293.A0A1I8EVP5"/>
<dbReference type="GO" id="GO:0016604">
    <property type="term" value="C:nuclear body"/>
    <property type="evidence" value="ECO:0007669"/>
    <property type="project" value="TreeGrafter"/>
</dbReference>
<dbReference type="AlphaFoldDB" id="A0A1I8EVP5"/>
<evidence type="ECO:0000256" key="3">
    <source>
        <dbReference type="SAM" id="MobiDB-lite"/>
    </source>
</evidence>
<organism evidence="6">
    <name type="scientific">Wuchereria bancrofti</name>
    <dbReference type="NCBI Taxonomy" id="6293"/>
    <lineage>
        <taxon>Eukaryota</taxon>
        <taxon>Metazoa</taxon>
        <taxon>Ecdysozoa</taxon>
        <taxon>Nematoda</taxon>
        <taxon>Chromadorea</taxon>
        <taxon>Rhabditida</taxon>
        <taxon>Spirurina</taxon>
        <taxon>Spiruromorpha</taxon>
        <taxon>Filarioidea</taxon>
        <taxon>Onchocercidae</taxon>
        <taxon>Wuchereria</taxon>
    </lineage>
</organism>
<evidence type="ECO:0000256" key="2">
    <source>
        <dbReference type="ARBA" id="ARBA00018987"/>
    </source>
</evidence>
<dbReference type="InterPro" id="IPR013894">
    <property type="entry name" value="RMI1_OB"/>
</dbReference>
<evidence type="ECO:0000256" key="1">
    <source>
        <dbReference type="ARBA" id="ARBA00006395"/>
    </source>
</evidence>
<evidence type="ECO:0000313" key="6">
    <source>
        <dbReference type="WBParaSite" id="maker-PairedContig_53-snap-gene-0.12-mRNA-1"/>
    </source>
</evidence>
<dbReference type="WBParaSite" id="maker-PairedContig_53-snap-gene-0.12-mRNA-1">
    <property type="protein sequence ID" value="maker-PairedContig_53-snap-gene-0.12-mRNA-1"/>
    <property type="gene ID" value="maker-PairedContig_53-snap-gene-0.12"/>
</dbReference>
<evidence type="ECO:0000259" key="4">
    <source>
        <dbReference type="Pfam" id="PF08585"/>
    </source>
</evidence>
<feature type="domain" description="RecQ mediated genome instability protein 1 OB-fold" evidence="4">
    <location>
        <begin position="74"/>
        <end position="193"/>
    </location>
</feature>
<dbReference type="Gene3D" id="2.40.50.770">
    <property type="entry name" value="RecQ-mediated genome instability protein Rmi1, C-terminal domain"/>
    <property type="match status" value="1"/>
</dbReference>
<dbReference type="SMART" id="SM01161">
    <property type="entry name" value="DUF1767"/>
    <property type="match status" value="1"/>
</dbReference>
<accession>A0A1I8EVP5</accession>
<dbReference type="GO" id="GO:0000724">
    <property type="term" value="P:double-strand break repair via homologous recombination"/>
    <property type="evidence" value="ECO:0007669"/>
    <property type="project" value="TreeGrafter"/>
</dbReference>
<dbReference type="Pfam" id="PF21000">
    <property type="entry name" value="RMI1_N_N"/>
    <property type="match status" value="1"/>
</dbReference>
<dbReference type="Pfam" id="PF08585">
    <property type="entry name" value="RMI1_N_C"/>
    <property type="match status" value="1"/>
</dbReference>
<feature type="domain" description="RMI1 N-terminal" evidence="5">
    <location>
        <begin position="15"/>
        <end position="60"/>
    </location>
</feature>
<name>A0A1I8EVP5_WUCBA</name>
<evidence type="ECO:0000259" key="5">
    <source>
        <dbReference type="Pfam" id="PF21000"/>
    </source>
</evidence>